<comment type="subcellular location">
    <subcellularLocation>
        <location evidence="1 7 8">Nucleus</location>
    </subcellularLocation>
</comment>
<dbReference type="InterPro" id="IPR000047">
    <property type="entry name" value="HTH_motif"/>
</dbReference>
<dbReference type="InterPro" id="IPR017970">
    <property type="entry name" value="Homeobox_CS"/>
</dbReference>
<keyword evidence="6 7" id="KW-0539">Nucleus</keyword>
<organism evidence="11">
    <name type="scientific">Culicoides sonorensis</name>
    <name type="common">Biting midge</name>
    <dbReference type="NCBI Taxonomy" id="179676"/>
    <lineage>
        <taxon>Eukaryota</taxon>
        <taxon>Metazoa</taxon>
        <taxon>Ecdysozoa</taxon>
        <taxon>Arthropoda</taxon>
        <taxon>Hexapoda</taxon>
        <taxon>Insecta</taxon>
        <taxon>Pterygota</taxon>
        <taxon>Neoptera</taxon>
        <taxon>Endopterygota</taxon>
        <taxon>Diptera</taxon>
        <taxon>Nematocera</taxon>
        <taxon>Chironomoidea</taxon>
        <taxon>Ceratopogonidae</taxon>
        <taxon>Ceratopogoninae</taxon>
        <taxon>Culicoides</taxon>
        <taxon>Monoculicoides</taxon>
    </lineage>
</organism>
<feature type="region of interest" description="Disordered" evidence="9">
    <location>
        <begin position="256"/>
        <end position="285"/>
    </location>
</feature>
<protein>
    <submittedName>
        <fullName evidence="11">CSON002404 protein</fullName>
    </submittedName>
</protein>
<dbReference type="GO" id="GO:0000981">
    <property type="term" value="F:DNA-binding transcription factor activity, RNA polymerase II-specific"/>
    <property type="evidence" value="ECO:0007669"/>
    <property type="project" value="InterPro"/>
</dbReference>
<dbReference type="AlphaFoldDB" id="A0A336K025"/>
<evidence type="ECO:0000313" key="12">
    <source>
        <dbReference type="EMBL" id="SSX17618.1"/>
    </source>
</evidence>
<feature type="compositionally biased region" description="Polar residues" evidence="9">
    <location>
        <begin position="260"/>
        <end position="274"/>
    </location>
</feature>
<evidence type="ECO:0000256" key="5">
    <source>
        <dbReference type="ARBA" id="ARBA00023155"/>
    </source>
</evidence>
<dbReference type="EMBL" id="UFQT01000013">
    <property type="protein sequence ID" value="SSX17618.1"/>
    <property type="molecule type" value="Genomic_DNA"/>
</dbReference>
<dbReference type="PANTHER" id="PTHR45659:SF10">
    <property type="entry name" value="HOMEOBOX PROTEIN HOX-A5"/>
    <property type="match status" value="1"/>
</dbReference>
<keyword evidence="5 7" id="KW-0371">Homeobox</keyword>
<evidence type="ECO:0000256" key="1">
    <source>
        <dbReference type="ARBA" id="ARBA00004123"/>
    </source>
</evidence>
<dbReference type="VEuPathDB" id="VectorBase:CSON002404"/>
<feature type="domain" description="Homeobox" evidence="10">
    <location>
        <begin position="303"/>
        <end position="363"/>
    </location>
</feature>
<feature type="DNA-binding region" description="Homeobox" evidence="7">
    <location>
        <begin position="305"/>
        <end position="364"/>
    </location>
</feature>
<dbReference type="InterPro" id="IPR001356">
    <property type="entry name" value="HD"/>
</dbReference>
<dbReference type="GO" id="GO:0005634">
    <property type="term" value="C:nucleus"/>
    <property type="evidence" value="ECO:0007669"/>
    <property type="project" value="UniProtKB-SubCell"/>
</dbReference>
<accession>A0A336K025</accession>
<evidence type="ECO:0000256" key="9">
    <source>
        <dbReference type="SAM" id="MobiDB-lite"/>
    </source>
</evidence>
<name>A0A336K025_CULSO</name>
<dbReference type="PROSITE" id="PS50071">
    <property type="entry name" value="HOMEOBOX_2"/>
    <property type="match status" value="1"/>
</dbReference>
<dbReference type="PRINTS" id="PR00031">
    <property type="entry name" value="HTHREPRESSR"/>
</dbReference>
<dbReference type="Pfam" id="PF00046">
    <property type="entry name" value="Homeodomain"/>
    <property type="match status" value="1"/>
</dbReference>
<dbReference type="InterPro" id="IPR050296">
    <property type="entry name" value="Antp_homeobox"/>
</dbReference>
<dbReference type="SMART" id="SM00389">
    <property type="entry name" value="HOX"/>
    <property type="match status" value="1"/>
</dbReference>
<dbReference type="PANTHER" id="PTHR45659">
    <property type="entry name" value="HOMEOBOX PROTEIN HOX"/>
    <property type="match status" value="1"/>
</dbReference>
<dbReference type="EMBL" id="UFQS01000013">
    <property type="protein sequence ID" value="SSW97232.1"/>
    <property type="molecule type" value="Genomic_DNA"/>
</dbReference>
<evidence type="ECO:0000259" key="10">
    <source>
        <dbReference type="PROSITE" id="PS50071"/>
    </source>
</evidence>
<dbReference type="GO" id="GO:0009952">
    <property type="term" value="P:anterior/posterior pattern specification"/>
    <property type="evidence" value="ECO:0007669"/>
    <property type="project" value="TreeGrafter"/>
</dbReference>
<evidence type="ECO:0000256" key="7">
    <source>
        <dbReference type="PROSITE-ProRule" id="PRU00108"/>
    </source>
</evidence>
<evidence type="ECO:0000256" key="6">
    <source>
        <dbReference type="ARBA" id="ARBA00023242"/>
    </source>
</evidence>
<dbReference type="InterPro" id="IPR009057">
    <property type="entry name" value="Homeodomain-like_sf"/>
</dbReference>
<dbReference type="CDD" id="cd00086">
    <property type="entry name" value="homeodomain"/>
    <property type="match status" value="1"/>
</dbReference>
<dbReference type="PRINTS" id="PR00024">
    <property type="entry name" value="HOMEOBOX"/>
</dbReference>
<gene>
    <name evidence="11" type="primary">CSON002404</name>
</gene>
<evidence type="ECO:0000256" key="2">
    <source>
        <dbReference type="ARBA" id="ARBA00009107"/>
    </source>
</evidence>
<reference evidence="11" key="1">
    <citation type="submission" date="2018-04" db="EMBL/GenBank/DDBJ databases">
        <authorList>
            <person name="Go L.Y."/>
            <person name="Mitchell J.A."/>
        </authorList>
    </citation>
    <scope>NUCLEOTIDE SEQUENCE</scope>
    <source>
        <tissue evidence="11">Whole organism</tissue>
    </source>
</reference>
<proteinExistence type="inferred from homology"/>
<evidence type="ECO:0000256" key="8">
    <source>
        <dbReference type="RuleBase" id="RU000682"/>
    </source>
</evidence>
<evidence type="ECO:0000256" key="3">
    <source>
        <dbReference type="ARBA" id="ARBA00022473"/>
    </source>
</evidence>
<dbReference type="SUPFAM" id="SSF46689">
    <property type="entry name" value="Homeodomain-like"/>
    <property type="match status" value="1"/>
</dbReference>
<keyword evidence="4 7" id="KW-0238">DNA-binding</keyword>
<dbReference type="InterPro" id="IPR020479">
    <property type="entry name" value="HD_metazoa"/>
</dbReference>
<reference evidence="12" key="2">
    <citation type="submission" date="2018-07" db="EMBL/GenBank/DDBJ databases">
        <authorList>
            <person name="Quirk P.G."/>
            <person name="Krulwich T.A."/>
        </authorList>
    </citation>
    <scope>NUCLEOTIDE SEQUENCE</scope>
</reference>
<dbReference type="GO" id="GO:0000978">
    <property type="term" value="F:RNA polymerase II cis-regulatory region sequence-specific DNA binding"/>
    <property type="evidence" value="ECO:0007669"/>
    <property type="project" value="TreeGrafter"/>
</dbReference>
<dbReference type="PROSITE" id="PS00027">
    <property type="entry name" value="HOMEOBOX_1"/>
    <property type="match status" value="1"/>
</dbReference>
<comment type="similarity">
    <text evidence="2">Belongs to the Antp homeobox family.</text>
</comment>
<evidence type="ECO:0000256" key="4">
    <source>
        <dbReference type="ARBA" id="ARBA00023125"/>
    </source>
</evidence>
<dbReference type="Gene3D" id="1.10.10.60">
    <property type="entry name" value="Homeodomain-like"/>
    <property type="match status" value="1"/>
</dbReference>
<sequence length="377" mass="44343">MTSTYDNYTSASFINNHYNNNDNVYNDQVNGYLNYYHNNFPTSSLNPQACPYNYHSEYSANLFSRKPSTLQQQVLGDVATASTQSSHYHYNMEYNNQNYNNNKAKVSAYWNQFNTKMAINYQMQQQQEYPSAAYTKDSNYLSGDNIAQFNFNNSNIMNQFTAECNQMLNDRKLFPDQSREYQKFWCEEPSKSSLQINNDEKPINNIQDNNFYKDSPALRALLTHPEKKFKHDVNMFYKNYRKNPVSSQTTELITPMSPHLNLTTPPLSPNTNKNKPSDIDSADSPLSHDWIETSDFMNDGNGTKTKRVRQTYTKYQTLELEREFCYNKYLNRRRRLEIANILGLSERQIKIWFQNRRMKAKKGNDGLDMIDKSQFLF</sequence>
<keyword evidence="3" id="KW-0217">Developmental protein</keyword>
<evidence type="ECO:0000313" key="11">
    <source>
        <dbReference type="EMBL" id="SSW97232.1"/>
    </source>
</evidence>